<keyword evidence="3 6" id="KW-0378">Hydrolase</keyword>
<dbReference type="InterPro" id="IPR036852">
    <property type="entry name" value="Peptidase_S8/S53_dom_sf"/>
</dbReference>
<evidence type="ECO:0000256" key="1">
    <source>
        <dbReference type="ARBA" id="ARBA00011073"/>
    </source>
</evidence>
<dbReference type="Gene3D" id="3.40.50.200">
    <property type="entry name" value="Peptidase S8/S53 domain"/>
    <property type="match status" value="1"/>
</dbReference>
<feature type="active site" description="Charge relay system" evidence="5 6">
    <location>
        <position position="297"/>
    </location>
</feature>
<evidence type="ECO:0000256" key="7">
    <source>
        <dbReference type="RuleBase" id="RU003355"/>
    </source>
</evidence>
<dbReference type="PROSITE" id="PS00137">
    <property type="entry name" value="SUBTILASE_HIS"/>
    <property type="match status" value="1"/>
</dbReference>
<gene>
    <name evidence="10" type="ORF">FHS27_001149</name>
</gene>
<dbReference type="PANTHER" id="PTHR43399:SF4">
    <property type="entry name" value="CELL WALL-ASSOCIATED PROTEASE"/>
    <property type="match status" value="1"/>
</dbReference>
<keyword evidence="4 6" id="KW-0720">Serine protease</keyword>
<dbReference type="Gene3D" id="2.60.120.380">
    <property type="match status" value="1"/>
</dbReference>
<evidence type="ECO:0000256" key="8">
    <source>
        <dbReference type="SAM" id="MobiDB-lite"/>
    </source>
</evidence>
<dbReference type="AlphaFoldDB" id="A0A7W5DVK8"/>
<evidence type="ECO:0000256" key="4">
    <source>
        <dbReference type="ARBA" id="ARBA00022825"/>
    </source>
</evidence>
<feature type="region of interest" description="Disordered" evidence="8">
    <location>
        <begin position="177"/>
        <end position="203"/>
    </location>
</feature>
<dbReference type="GO" id="GO:0006508">
    <property type="term" value="P:proteolysis"/>
    <property type="evidence" value="ECO:0007669"/>
    <property type="project" value="UniProtKB-KW"/>
</dbReference>
<evidence type="ECO:0000256" key="2">
    <source>
        <dbReference type="ARBA" id="ARBA00022670"/>
    </source>
</evidence>
<dbReference type="PROSITE" id="PS00138">
    <property type="entry name" value="SUBTILASE_SER"/>
    <property type="match status" value="1"/>
</dbReference>
<dbReference type="InterPro" id="IPR022398">
    <property type="entry name" value="Peptidase_S8_His-AS"/>
</dbReference>
<dbReference type="GO" id="GO:0004252">
    <property type="term" value="F:serine-type endopeptidase activity"/>
    <property type="evidence" value="ECO:0007669"/>
    <property type="project" value="UniProtKB-UniRule"/>
</dbReference>
<feature type="active site" description="Charge relay system" evidence="5 6">
    <location>
        <position position="456"/>
    </location>
</feature>
<evidence type="ECO:0000256" key="3">
    <source>
        <dbReference type="ARBA" id="ARBA00022801"/>
    </source>
</evidence>
<dbReference type="InterPro" id="IPR034204">
    <property type="entry name" value="PfSUB1-like_cat_dom"/>
</dbReference>
<comment type="caution">
    <text evidence="10">The sequence shown here is derived from an EMBL/GenBank/DDBJ whole genome shotgun (WGS) entry which is preliminary data.</text>
</comment>
<accession>A0A7W5DVK8</accession>
<evidence type="ECO:0000313" key="10">
    <source>
        <dbReference type="EMBL" id="MBB3205349.1"/>
    </source>
</evidence>
<organism evidence="10 11">
    <name type="scientific">Aporhodopirellula rubra</name>
    <dbReference type="NCBI Taxonomy" id="980271"/>
    <lineage>
        <taxon>Bacteria</taxon>
        <taxon>Pseudomonadati</taxon>
        <taxon>Planctomycetota</taxon>
        <taxon>Planctomycetia</taxon>
        <taxon>Pirellulales</taxon>
        <taxon>Pirellulaceae</taxon>
        <taxon>Aporhodopirellula</taxon>
    </lineage>
</organism>
<keyword evidence="11" id="KW-1185">Reference proteome</keyword>
<proteinExistence type="inferred from homology"/>
<feature type="domain" description="Peptidase S8/S53" evidence="9">
    <location>
        <begin position="233"/>
        <end position="487"/>
    </location>
</feature>
<dbReference type="RefSeq" id="WP_184302779.1">
    <property type="nucleotide sequence ID" value="NZ_JACHXU010000003.1"/>
</dbReference>
<keyword evidence="2 6" id="KW-0645">Protease</keyword>
<dbReference type="InterPro" id="IPR000209">
    <property type="entry name" value="Peptidase_S8/S53_dom"/>
</dbReference>
<comment type="similarity">
    <text evidence="1 6 7">Belongs to the peptidase S8 family.</text>
</comment>
<dbReference type="SUPFAM" id="SSF52743">
    <property type="entry name" value="Subtilisin-like"/>
    <property type="match status" value="1"/>
</dbReference>
<dbReference type="PROSITE" id="PS00136">
    <property type="entry name" value="SUBTILASE_ASP"/>
    <property type="match status" value="1"/>
</dbReference>
<evidence type="ECO:0000256" key="5">
    <source>
        <dbReference type="PIRSR" id="PIRSR615500-1"/>
    </source>
</evidence>
<reference evidence="10 11" key="1">
    <citation type="submission" date="2020-08" db="EMBL/GenBank/DDBJ databases">
        <title>Genomic Encyclopedia of Type Strains, Phase III (KMG-III): the genomes of soil and plant-associated and newly described type strains.</title>
        <authorList>
            <person name="Whitman W."/>
        </authorList>
    </citation>
    <scope>NUCLEOTIDE SEQUENCE [LARGE SCALE GENOMIC DNA]</scope>
    <source>
        <strain evidence="10 11">CECT 8075</strain>
    </source>
</reference>
<dbReference type="InterPro" id="IPR023827">
    <property type="entry name" value="Peptidase_S8_Asp-AS"/>
</dbReference>
<dbReference type="CDD" id="cd07473">
    <property type="entry name" value="Peptidases_S8_Subtilisin_like"/>
    <property type="match status" value="1"/>
</dbReference>
<dbReference type="Pfam" id="PF00082">
    <property type="entry name" value="Peptidase_S8"/>
    <property type="match status" value="1"/>
</dbReference>
<dbReference type="InterPro" id="IPR015500">
    <property type="entry name" value="Peptidase_S8_subtilisin-rel"/>
</dbReference>
<feature type="active site" description="Charge relay system" evidence="5 6">
    <location>
        <position position="242"/>
    </location>
</feature>
<name>A0A7W5DVK8_9BACT</name>
<dbReference type="PROSITE" id="PS51892">
    <property type="entry name" value="SUBTILASE"/>
    <property type="match status" value="1"/>
</dbReference>
<evidence type="ECO:0000256" key="6">
    <source>
        <dbReference type="PROSITE-ProRule" id="PRU01240"/>
    </source>
</evidence>
<dbReference type="PRINTS" id="PR00723">
    <property type="entry name" value="SUBTILISIN"/>
</dbReference>
<dbReference type="SUPFAM" id="SSF89260">
    <property type="entry name" value="Collagen-binding domain"/>
    <property type="match status" value="1"/>
</dbReference>
<sequence>MHSPLRKWPRNRALGLETLENRRLLAADGLTGETTSVPSVASQFDATSAEVSSTTPTDFSVTSDAGSTRDTATNIGTVDGSRSFLGRLGWHDQSDVIQFSLERAAEIEVDLSQLTRNANLYLTDFAGSLIDYSIETGLTADVITTTLAAGDYWIAVTSTSLYTTQYTLSISAEPLAPIGPIDPGSNSGGDDAESDSGDGTVAPLPDVEYFGSTRDWNINAIGAPEAWAAGYTGQGVVVAVVDTGVDLDHADLTDNIFVNPGEIPNNGIDDDQNGFVDDVHGYDFTDGDNDPNDLRGHGTHVAGTIAASKNGFGATGIAPDATILPVRVLDADGSGTANDVAAGIRYAARMGADIINLSLGGGYSWAIDSAIDYARSLGSLVVAAAGNESATAPGFPARFSATDDNVISVGASTSSGSIASFSNRVGDSLAVQIDAPGAGIFSTYVGGRYATLSGTSMASPHVAGLAALTLSSNPDLTNRDLRNLLATGTIGRVSGSDAIGSASATTTVAYAAAGLLTSPSLNHTSAIDLVPDGSGNALRSTELIDIVMTSDALNSNATSIHDRDEQLLDNYIAPTLAQISRLETHAKTQLNHEPTKTREHDVFLTEYDIDVSESVVRQTEGWLRHLSFMPGT</sequence>
<dbReference type="Proteomes" id="UP000536179">
    <property type="component" value="Unassembled WGS sequence"/>
</dbReference>
<dbReference type="PANTHER" id="PTHR43399">
    <property type="entry name" value="SUBTILISIN-RELATED"/>
    <property type="match status" value="1"/>
</dbReference>
<evidence type="ECO:0000259" key="9">
    <source>
        <dbReference type="Pfam" id="PF00082"/>
    </source>
</evidence>
<dbReference type="EMBL" id="JACHXU010000003">
    <property type="protein sequence ID" value="MBB3205349.1"/>
    <property type="molecule type" value="Genomic_DNA"/>
</dbReference>
<evidence type="ECO:0000313" key="11">
    <source>
        <dbReference type="Proteomes" id="UP000536179"/>
    </source>
</evidence>
<protein>
    <submittedName>
        <fullName evidence="10">Subtilisin family serine protease</fullName>
    </submittedName>
</protein>
<dbReference type="InterPro" id="IPR023828">
    <property type="entry name" value="Peptidase_S8_Ser-AS"/>
</dbReference>
<dbReference type="InterPro" id="IPR051048">
    <property type="entry name" value="Peptidase_S8/S53_subtilisin"/>
</dbReference>